<dbReference type="EMBL" id="CP090958">
    <property type="protein sequence ID" value="WGW12357.1"/>
    <property type="molecule type" value="Genomic_DNA"/>
</dbReference>
<name>A0ABY8QTU2_9MICO</name>
<gene>
    <name evidence="2" type="ORF">LWF01_00900</name>
</gene>
<keyword evidence="3" id="KW-1185">Reference proteome</keyword>
<dbReference type="InterPro" id="IPR017520">
    <property type="entry name" value="CHP03086"/>
</dbReference>
<feature type="domain" description="Mycothiol-dependent maleylpyruvate isomerase metal-binding" evidence="1">
    <location>
        <begin position="13"/>
        <end position="137"/>
    </location>
</feature>
<accession>A0ABY8QTU2</accession>
<dbReference type="InterPro" id="IPR034660">
    <property type="entry name" value="DinB/YfiT-like"/>
</dbReference>
<dbReference type="Proteomes" id="UP001209083">
    <property type="component" value="Chromosome"/>
</dbReference>
<dbReference type="Pfam" id="PF11716">
    <property type="entry name" value="MDMPI_N"/>
    <property type="match status" value="1"/>
</dbReference>
<evidence type="ECO:0000313" key="2">
    <source>
        <dbReference type="EMBL" id="WGW12357.1"/>
    </source>
</evidence>
<dbReference type="NCBIfam" id="TIGR03083">
    <property type="entry name" value="maleylpyruvate isomerase family mycothiol-dependent enzyme"/>
    <property type="match status" value="1"/>
</dbReference>
<proteinExistence type="predicted"/>
<reference evidence="2 3" key="1">
    <citation type="submission" date="2023-05" db="EMBL/GenBank/DDBJ databases">
        <title>Lithophilousrod everest ZFBP1038 complete genpme.</title>
        <authorList>
            <person name="Tian M."/>
        </authorList>
    </citation>
    <scope>NUCLEOTIDE SEQUENCE [LARGE SCALE GENOMIC DNA]</scope>
    <source>
        <strain evidence="2 3">ZFBP1038</strain>
    </source>
</reference>
<organism evidence="2 3">
    <name type="scientific">Saxibacter everestensis</name>
    <dbReference type="NCBI Taxonomy" id="2909229"/>
    <lineage>
        <taxon>Bacteria</taxon>
        <taxon>Bacillati</taxon>
        <taxon>Actinomycetota</taxon>
        <taxon>Actinomycetes</taxon>
        <taxon>Micrococcales</taxon>
        <taxon>Brevibacteriaceae</taxon>
        <taxon>Saxibacter</taxon>
    </lineage>
</organism>
<sequence length="199" mass="21237">MIRTGDVVMLDLEPASRSVAALLPQITQDQLDARTPCERYAVRDLLGHLIGLTTAFRLAARKEQMPDGGVAPDEPVPVSDAEEWQPQLSAQLSAVAAAWQVPDAWDGMAEAGGVTLPADIMGAVALNELVVHGWDLARATGQHFNPGEDQVQASFDLLSQSTDPADREPIYGPVITVDESAPLLDRVIGLAGRNPSWAP</sequence>
<protein>
    <submittedName>
        <fullName evidence="2">TIGR03086 family metal-binding protein</fullName>
    </submittedName>
</protein>
<evidence type="ECO:0000313" key="3">
    <source>
        <dbReference type="Proteomes" id="UP001209083"/>
    </source>
</evidence>
<dbReference type="InterPro" id="IPR017517">
    <property type="entry name" value="Maleyloyr_isom"/>
</dbReference>
<dbReference type="NCBIfam" id="TIGR03086">
    <property type="entry name" value="TIGR03086 family metal-binding protein"/>
    <property type="match status" value="1"/>
</dbReference>
<dbReference type="InterPro" id="IPR024344">
    <property type="entry name" value="MDMPI_metal-binding"/>
</dbReference>
<dbReference type="SUPFAM" id="SSF109854">
    <property type="entry name" value="DinB/YfiT-like putative metalloenzymes"/>
    <property type="match status" value="1"/>
</dbReference>
<dbReference type="RefSeq" id="WP_349639156.1">
    <property type="nucleotide sequence ID" value="NZ_CP090958.1"/>
</dbReference>
<evidence type="ECO:0000259" key="1">
    <source>
        <dbReference type="Pfam" id="PF11716"/>
    </source>
</evidence>
<dbReference type="Gene3D" id="1.20.120.450">
    <property type="entry name" value="dinb family like domain"/>
    <property type="match status" value="1"/>
</dbReference>